<evidence type="ECO:0000313" key="2">
    <source>
        <dbReference type="Proteomes" id="UP000823388"/>
    </source>
</evidence>
<name>A0A8T0Q0B4_PANVG</name>
<protein>
    <submittedName>
        <fullName evidence="1">Uncharacterized protein</fullName>
    </submittedName>
</protein>
<dbReference type="Proteomes" id="UP000823388">
    <property type="component" value="Chromosome 8K"/>
</dbReference>
<organism evidence="1 2">
    <name type="scientific">Panicum virgatum</name>
    <name type="common">Blackwell switchgrass</name>
    <dbReference type="NCBI Taxonomy" id="38727"/>
    <lineage>
        <taxon>Eukaryota</taxon>
        <taxon>Viridiplantae</taxon>
        <taxon>Streptophyta</taxon>
        <taxon>Embryophyta</taxon>
        <taxon>Tracheophyta</taxon>
        <taxon>Spermatophyta</taxon>
        <taxon>Magnoliopsida</taxon>
        <taxon>Liliopsida</taxon>
        <taxon>Poales</taxon>
        <taxon>Poaceae</taxon>
        <taxon>PACMAD clade</taxon>
        <taxon>Panicoideae</taxon>
        <taxon>Panicodae</taxon>
        <taxon>Paniceae</taxon>
        <taxon>Panicinae</taxon>
        <taxon>Panicum</taxon>
        <taxon>Panicum sect. Hiantes</taxon>
    </lineage>
</organism>
<keyword evidence="2" id="KW-1185">Reference proteome</keyword>
<dbReference type="EMBL" id="CM029051">
    <property type="protein sequence ID" value="KAG2563754.1"/>
    <property type="molecule type" value="Genomic_DNA"/>
</dbReference>
<gene>
    <name evidence="1" type="ORF">PVAP13_8KG367502</name>
</gene>
<accession>A0A8T0Q0B4</accession>
<comment type="caution">
    <text evidence="1">The sequence shown here is derived from an EMBL/GenBank/DDBJ whole genome shotgun (WGS) entry which is preliminary data.</text>
</comment>
<sequence>MTSSPPPKATRLRPQQAYAFLSLSLHRAAPRREAAIHPATSRSSLAVFTLLLQAPPSPWLLWPTEFLYFWFWPPPSPWLLRSGTSVVCFNESLHTLHVSM</sequence>
<reference evidence="1 2" key="1">
    <citation type="submission" date="2020-05" db="EMBL/GenBank/DDBJ databases">
        <title>WGS assembly of Panicum virgatum.</title>
        <authorList>
            <person name="Lovell J.T."/>
            <person name="Jenkins J."/>
            <person name="Shu S."/>
            <person name="Juenger T.E."/>
            <person name="Schmutz J."/>
        </authorList>
    </citation>
    <scope>NUCLEOTIDE SEQUENCE [LARGE SCALE GENOMIC DNA]</scope>
    <source>
        <strain evidence="2">cv. AP13</strain>
    </source>
</reference>
<evidence type="ECO:0000313" key="1">
    <source>
        <dbReference type="EMBL" id="KAG2563754.1"/>
    </source>
</evidence>
<dbReference type="AlphaFoldDB" id="A0A8T0Q0B4"/>
<proteinExistence type="predicted"/>